<keyword evidence="5" id="KW-1185">Reference proteome</keyword>
<comment type="caution">
    <text evidence="4">The sequence shown here is derived from an EMBL/GenBank/DDBJ whole genome shotgun (WGS) entry which is preliminary data.</text>
</comment>
<reference evidence="4 5" key="1">
    <citation type="submission" date="2018-09" db="EMBL/GenBank/DDBJ databases">
        <title>Novel species of Cryobacterium.</title>
        <authorList>
            <person name="Liu Q."/>
            <person name="Xin Y.-H."/>
        </authorList>
    </citation>
    <scope>NUCLEOTIDE SEQUENCE [LARGE SCALE GENOMIC DNA]</scope>
    <source>
        <strain evidence="4 5">Hh39</strain>
    </source>
</reference>
<feature type="region of interest" description="Disordered" evidence="1">
    <location>
        <begin position="1"/>
        <end position="34"/>
    </location>
</feature>
<dbReference type="AlphaFoldDB" id="A0A3A5MH56"/>
<evidence type="ECO:0000256" key="1">
    <source>
        <dbReference type="SAM" id="MobiDB-lite"/>
    </source>
</evidence>
<name>A0A3A5MH56_9MICO</name>
<accession>A0A3A5MH56</accession>
<feature type="transmembrane region" description="Helical" evidence="2">
    <location>
        <begin position="119"/>
        <end position="141"/>
    </location>
</feature>
<feature type="compositionally biased region" description="Low complexity" evidence="1">
    <location>
        <begin position="14"/>
        <end position="32"/>
    </location>
</feature>
<feature type="transmembrane region" description="Helical" evidence="2">
    <location>
        <begin position="53"/>
        <end position="73"/>
    </location>
</feature>
<dbReference type="Proteomes" id="UP000272015">
    <property type="component" value="Unassembled WGS sequence"/>
</dbReference>
<proteinExistence type="predicted"/>
<dbReference type="PANTHER" id="PTHR34351:SF1">
    <property type="entry name" value="SLR1927 PROTEIN"/>
    <property type="match status" value="1"/>
</dbReference>
<keyword evidence="2" id="KW-0472">Membrane</keyword>
<gene>
    <name evidence="4" type="ORF">D6T64_21475</name>
</gene>
<evidence type="ECO:0000313" key="4">
    <source>
        <dbReference type="EMBL" id="RJT84721.1"/>
    </source>
</evidence>
<evidence type="ECO:0000259" key="3">
    <source>
        <dbReference type="Pfam" id="PF01882"/>
    </source>
</evidence>
<dbReference type="OrthoDB" id="9812729at2"/>
<organism evidence="4 5">
    <name type="scientific">Cryobacterium melibiosiphilum</name>
    <dbReference type="NCBI Taxonomy" id="995039"/>
    <lineage>
        <taxon>Bacteria</taxon>
        <taxon>Bacillati</taxon>
        <taxon>Actinomycetota</taxon>
        <taxon>Actinomycetes</taxon>
        <taxon>Micrococcales</taxon>
        <taxon>Microbacteriaceae</taxon>
        <taxon>Cryobacterium</taxon>
    </lineage>
</organism>
<keyword evidence="2" id="KW-1133">Transmembrane helix</keyword>
<evidence type="ECO:0000256" key="2">
    <source>
        <dbReference type="SAM" id="Phobius"/>
    </source>
</evidence>
<protein>
    <submittedName>
        <fullName evidence="4">DUF58 domain-containing protein</fullName>
    </submittedName>
</protein>
<evidence type="ECO:0000313" key="5">
    <source>
        <dbReference type="Proteomes" id="UP000272015"/>
    </source>
</evidence>
<keyword evidence="2" id="KW-0812">Transmembrane</keyword>
<dbReference type="Pfam" id="PF01882">
    <property type="entry name" value="DUF58"/>
    <property type="match status" value="1"/>
</dbReference>
<dbReference type="InterPro" id="IPR002881">
    <property type="entry name" value="DUF58"/>
</dbReference>
<dbReference type="RefSeq" id="WP_119976715.1">
    <property type="nucleotide sequence ID" value="NZ_JBHSQA010000002.1"/>
</dbReference>
<dbReference type="PANTHER" id="PTHR34351">
    <property type="entry name" value="SLR1927 PROTEIN-RELATED"/>
    <property type="match status" value="1"/>
</dbReference>
<sequence length="469" mass="50081">MSSTLPSTLPPDDPTTLPAAAAAGPGASTAPGRAGGQYEASAPVAGRFAQVRYALASIGGALRALFGALWRLLLVGLRAAARFARPVTDVVGPAGWLTLAAAVVAFLISRVFGWVEFTYLATTLLAALLVAVAFIFGRATYQVSIALNPHRVVAGQRALGEMIVTNTGAKGLLPARMELPVGEGLAEFVIPGLAARGVHDELFAVPTERRAVVVAGPAISVRGDQLGLLRRTVRWTDPVELFVHPVTTRLASSAAGLVRDLEGEITKKITNSDISFHALRAYVPGDALRNVHWRTSARTGQLMVRQFEETRRSQLTIIHTVESVAYASDEEFELGVSVMASLALQVIREKTNMSVVTEERQLVTGTPLTLLDDSSRINPVDARYPTLRDFARDATRRLPAPSVVMIIAGSQTELLQYRTVQALFGPDTKTLAFRIEAGAPSRLSKVSGLTVITLGQLADLPSILRRANG</sequence>
<dbReference type="EMBL" id="QZVS01000097">
    <property type="protein sequence ID" value="RJT84721.1"/>
    <property type="molecule type" value="Genomic_DNA"/>
</dbReference>
<feature type="domain" description="DUF58" evidence="3">
    <location>
        <begin position="279"/>
        <end position="366"/>
    </location>
</feature>
<feature type="transmembrane region" description="Helical" evidence="2">
    <location>
        <begin position="94"/>
        <end position="113"/>
    </location>
</feature>